<gene>
    <name evidence="3" type="ORF">CGE01nite_07510</name>
</gene>
<dbReference type="PANTHER" id="PTHR43685">
    <property type="entry name" value="GLYCOSYLTRANSFERASE"/>
    <property type="match status" value="1"/>
</dbReference>
<keyword evidence="2" id="KW-1133">Transmembrane helix</keyword>
<feature type="transmembrane region" description="Helical" evidence="2">
    <location>
        <begin position="493"/>
        <end position="517"/>
    </location>
</feature>
<dbReference type="RefSeq" id="WP_141369069.1">
    <property type="nucleotide sequence ID" value="NZ_BJLQ01000005.1"/>
</dbReference>
<name>A0A4Y3KKN7_9CELL</name>
<feature type="transmembrane region" description="Helical" evidence="2">
    <location>
        <begin position="549"/>
        <end position="567"/>
    </location>
</feature>
<dbReference type="InterPro" id="IPR029044">
    <property type="entry name" value="Nucleotide-diphossugar_trans"/>
</dbReference>
<proteinExistence type="predicted"/>
<keyword evidence="2" id="KW-0812">Transmembrane</keyword>
<evidence type="ECO:0000313" key="3">
    <source>
        <dbReference type="EMBL" id="GEA83500.1"/>
    </source>
</evidence>
<feature type="transmembrane region" description="Helical" evidence="2">
    <location>
        <begin position="296"/>
        <end position="316"/>
    </location>
</feature>
<feature type="region of interest" description="Disordered" evidence="1">
    <location>
        <begin position="583"/>
        <end position="673"/>
    </location>
</feature>
<keyword evidence="2" id="KW-0472">Membrane</keyword>
<organism evidence="3 4">
    <name type="scientific">Cellulomonas gelida</name>
    <dbReference type="NCBI Taxonomy" id="1712"/>
    <lineage>
        <taxon>Bacteria</taxon>
        <taxon>Bacillati</taxon>
        <taxon>Actinomycetota</taxon>
        <taxon>Actinomycetes</taxon>
        <taxon>Micrococcales</taxon>
        <taxon>Cellulomonadaceae</taxon>
        <taxon>Cellulomonas</taxon>
    </lineage>
</organism>
<protein>
    <recommendedName>
        <fullName evidence="5">Glycosyl transferase family 2</fullName>
    </recommendedName>
</protein>
<dbReference type="Proteomes" id="UP000320461">
    <property type="component" value="Unassembled WGS sequence"/>
</dbReference>
<feature type="transmembrane region" description="Helical" evidence="2">
    <location>
        <begin position="411"/>
        <end position="434"/>
    </location>
</feature>
<dbReference type="OrthoDB" id="3734530at2"/>
<reference evidence="3 4" key="1">
    <citation type="submission" date="2019-06" db="EMBL/GenBank/DDBJ databases">
        <title>Whole genome shotgun sequence of Cellulomonas gelida NBRC 3748.</title>
        <authorList>
            <person name="Hosoyama A."/>
            <person name="Uohara A."/>
            <person name="Ohji S."/>
            <person name="Ichikawa N."/>
        </authorList>
    </citation>
    <scope>NUCLEOTIDE SEQUENCE [LARGE SCALE GENOMIC DNA]</scope>
    <source>
        <strain evidence="3 4">NBRC 3748</strain>
    </source>
</reference>
<accession>A0A4Y3KKN7</accession>
<feature type="compositionally biased region" description="Low complexity" evidence="1">
    <location>
        <begin position="636"/>
        <end position="658"/>
    </location>
</feature>
<evidence type="ECO:0000256" key="1">
    <source>
        <dbReference type="SAM" id="MobiDB-lite"/>
    </source>
</evidence>
<keyword evidence="4" id="KW-1185">Reference proteome</keyword>
<dbReference type="PANTHER" id="PTHR43685:SF3">
    <property type="entry name" value="SLR2126 PROTEIN"/>
    <property type="match status" value="1"/>
</dbReference>
<feature type="transmembrane region" description="Helical" evidence="2">
    <location>
        <begin position="454"/>
        <end position="481"/>
    </location>
</feature>
<feature type="compositionally biased region" description="Basic and acidic residues" evidence="1">
    <location>
        <begin position="609"/>
        <end position="635"/>
    </location>
</feature>
<evidence type="ECO:0000256" key="2">
    <source>
        <dbReference type="SAM" id="Phobius"/>
    </source>
</evidence>
<feature type="transmembrane region" description="Helical" evidence="2">
    <location>
        <begin position="857"/>
        <end position="877"/>
    </location>
</feature>
<comment type="caution">
    <text evidence="3">The sequence shown here is derived from an EMBL/GenBank/DDBJ whole genome shotgun (WGS) entry which is preliminary data.</text>
</comment>
<feature type="transmembrane region" description="Helical" evidence="2">
    <location>
        <begin position="793"/>
        <end position="811"/>
    </location>
</feature>
<dbReference type="Pfam" id="PF13641">
    <property type="entry name" value="Glyco_tranf_2_3"/>
    <property type="match status" value="1"/>
</dbReference>
<dbReference type="EMBL" id="BJLQ01000005">
    <property type="protein sequence ID" value="GEA83500.1"/>
    <property type="molecule type" value="Genomic_DNA"/>
</dbReference>
<feature type="transmembrane region" description="Helical" evidence="2">
    <location>
        <begin position="683"/>
        <end position="716"/>
    </location>
</feature>
<dbReference type="InterPro" id="IPR050834">
    <property type="entry name" value="Glycosyltransf_2"/>
</dbReference>
<feature type="compositionally biased region" description="Basic and acidic residues" evidence="1">
    <location>
        <begin position="583"/>
        <end position="594"/>
    </location>
</feature>
<feature type="transmembrane region" description="Helical" evidence="2">
    <location>
        <begin position="1187"/>
        <end position="1205"/>
    </location>
</feature>
<feature type="transmembrane region" description="Helical" evidence="2">
    <location>
        <begin position="889"/>
        <end position="909"/>
    </location>
</feature>
<feature type="transmembrane region" description="Helical" evidence="2">
    <location>
        <begin position="818"/>
        <end position="837"/>
    </location>
</feature>
<dbReference type="SUPFAM" id="SSF53448">
    <property type="entry name" value="Nucleotide-diphospho-sugar transferases"/>
    <property type="match status" value="1"/>
</dbReference>
<feature type="transmembrane region" description="Helical" evidence="2">
    <location>
        <begin position="723"/>
        <end position="742"/>
    </location>
</feature>
<evidence type="ECO:0000313" key="4">
    <source>
        <dbReference type="Proteomes" id="UP000320461"/>
    </source>
</evidence>
<feature type="transmembrane region" description="Helical" evidence="2">
    <location>
        <begin position="523"/>
        <end position="542"/>
    </location>
</feature>
<evidence type="ECO:0008006" key="5">
    <source>
        <dbReference type="Google" id="ProtNLM"/>
    </source>
</evidence>
<dbReference type="Gene3D" id="3.90.550.10">
    <property type="entry name" value="Spore Coat Polysaccharide Biosynthesis Protein SpsA, Chain A"/>
    <property type="match status" value="1"/>
</dbReference>
<sequence>MNATLPPVDHPTTAAIPTTTSVTAVLVTRGTTPYLATTLAALAGQARRPARVIVVDVAERHATADPLPLVVERAFAVVGGGTPDLRVVEAPGARTFGQAVRAALASDDGPTTAWLWLLHDDSAPEPTALAELSRAVARAPSVVVAGVKQHTWTEPVRLIEVGIRTARSGRRMTDVEPGELDQGQHDAREDVLGVGLAGALVRRDVWDELGGPDPVLGPYGDGLDLSRRARLAGHRVVVVPAAVVRHAQAGYLGLRSVSPSGVDDDGDGEDDSADPRRSFAARRRALTHLRLVTGPWVLLPVVVVLALVSAVVRSLVQVAAKQPGLAVDELRGPLAALARPGAVVAARRRARATRRLPRRALRPLQATWREVWRQGRDRRLARREERRVVVAPSELELRELAALATRRRATLAAVTVALVAISTVAFGPLVAAVGRGARLVGGALLPLAETVGDLWAAATSSWVSGGVGAPGPADALLGVLVVPATLAGGRPDLGVALVVLGSVLLAGLGAWVAAGAATRSVTLRAWAAVVWAGAPALLLGVGDGRIGPVLAHVLLPWVALGLARAVGVQRVDLVLSGVATARREARAEHDERAAVGDAPPTHASAPSDTGHDATTDDRPAHDGRDDDGSTDDRPSADGSTNSGSTNSGSTNGGSTDEGSTAEETGPAASDWVGAARPTGSLTAAAAGALALAGVVAGAPSLLVPCMLAVLGAAACARRNRRRLLLMLVPALVVAGPLLVEAASRGTAGLRLLVADPGLAVATVPEGPLARLLGLPSAAAALVPESVPDGLVRAWPLALGAVVLVVAALALLRGSVARAVRLGWAVAALGLATATVVARVPVGLDDGVAAYGWTGPALSLAMLGLLVAALLGADGVLTRLARHSFGWRQLVVGVVTLAAVVVPVAWLGGWSVQARDGTALTARALERTVVPAVGRQAQGSSNASRILALASDPGDDAVTWQLLRADGPQLVDLAATVATLELTGTGDEPRVAEPDAATQEIDTLVARLATGASGDVAGPLAALAVGDVLVPVLPTHLSDDDEAAADRARDALVGELDATAGLERVTQNASGILWRVQPAAPTGGGEPVPVDPAWARLVASGGDVTDPASAAVAVEALGRSVDTRIPDATGGEDRRLLVLAERADAHWTATLGGKPLRAVSNGWRQTFELGSSGGHLIVRHDAPERTTWLVVQAVVLGLTVLLAMPVRRRRAGR</sequence>
<dbReference type="AlphaFoldDB" id="A0A4Y3KKN7"/>